<protein>
    <submittedName>
        <fullName evidence="1">Uncharacterized protein</fullName>
    </submittedName>
</protein>
<keyword evidence="2" id="KW-1185">Reference proteome</keyword>
<evidence type="ECO:0000313" key="1">
    <source>
        <dbReference type="EMBL" id="MBF9219739.1"/>
    </source>
</evidence>
<dbReference type="Proteomes" id="UP000618931">
    <property type="component" value="Unassembled WGS sequence"/>
</dbReference>
<accession>A0ABS0HYN1</accession>
<evidence type="ECO:0000313" key="2">
    <source>
        <dbReference type="Proteomes" id="UP000618931"/>
    </source>
</evidence>
<gene>
    <name evidence="1" type="ORF">I2H31_01375</name>
</gene>
<reference evidence="1 2" key="1">
    <citation type="submission" date="2020-11" db="EMBL/GenBank/DDBJ databases">
        <authorList>
            <person name="Kim M.K."/>
        </authorList>
    </citation>
    <scope>NUCLEOTIDE SEQUENCE [LARGE SCALE GENOMIC DNA]</scope>
    <source>
        <strain evidence="1 2">BT662</strain>
    </source>
</reference>
<organism evidence="1 2">
    <name type="scientific">Hymenobacter ruricola</name>
    <dbReference type="NCBI Taxonomy" id="2791023"/>
    <lineage>
        <taxon>Bacteria</taxon>
        <taxon>Pseudomonadati</taxon>
        <taxon>Bacteroidota</taxon>
        <taxon>Cytophagia</taxon>
        <taxon>Cytophagales</taxon>
        <taxon>Hymenobacteraceae</taxon>
        <taxon>Hymenobacter</taxon>
    </lineage>
</organism>
<dbReference type="RefSeq" id="WP_196291205.1">
    <property type="nucleotide sequence ID" value="NZ_JADQDM010000001.1"/>
</dbReference>
<comment type="caution">
    <text evidence="1">The sequence shown here is derived from an EMBL/GenBank/DDBJ whole genome shotgun (WGS) entry which is preliminary data.</text>
</comment>
<sequence>MDTLNKKDAKVLSEARRKAASAALTARYAELDRLTGQTAAERIKELNTTKNVGK</sequence>
<name>A0ABS0HYN1_9BACT</name>
<proteinExistence type="predicted"/>
<dbReference type="EMBL" id="JADQDM010000001">
    <property type="protein sequence ID" value="MBF9219739.1"/>
    <property type="molecule type" value="Genomic_DNA"/>
</dbReference>